<name>A0A2T2NPV3_CORCC</name>
<dbReference type="EMBL" id="KZ678135">
    <property type="protein sequence ID" value="PSN67444.1"/>
    <property type="molecule type" value="Genomic_DNA"/>
</dbReference>
<dbReference type="Proteomes" id="UP000240883">
    <property type="component" value="Unassembled WGS sequence"/>
</dbReference>
<organism evidence="1 2">
    <name type="scientific">Corynespora cassiicola Philippines</name>
    <dbReference type="NCBI Taxonomy" id="1448308"/>
    <lineage>
        <taxon>Eukaryota</taxon>
        <taxon>Fungi</taxon>
        <taxon>Dikarya</taxon>
        <taxon>Ascomycota</taxon>
        <taxon>Pezizomycotina</taxon>
        <taxon>Dothideomycetes</taxon>
        <taxon>Pleosporomycetidae</taxon>
        <taxon>Pleosporales</taxon>
        <taxon>Corynesporascaceae</taxon>
        <taxon>Corynespora</taxon>
    </lineage>
</organism>
<protein>
    <submittedName>
        <fullName evidence="1">Uncharacterized protein</fullName>
    </submittedName>
</protein>
<sequence>MYIGSAPPPWFPPPASRLSSNHGPRWQMAEARLSPEKQRLRAIHSLGAREPSFGHSPLSIAAHVPFFPVQPVARPVCTSPQLEPHNFWNEEAGTKCARTHWTCRPVSSGCGLVAHPTWPRVPFLEAEKEPAYPLSKLANTRPLCRPTASQPATSPRAIEMHCKNLRQASIEKRRLDQACEGVCVTISRPPRINKSTRLLYASLHAHYSPTAIHQNPSSLACPGF</sequence>
<keyword evidence="2" id="KW-1185">Reference proteome</keyword>
<gene>
    <name evidence="1" type="ORF">BS50DRAFT_391978</name>
</gene>
<accession>A0A2T2NPV3</accession>
<evidence type="ECO:0000313" key="1">
    <source>
        <dbReference type="EMBL" id="PSN67444.1"/>
    </source>
</evidence>
<proteinExistence type="predicted"/>
<evidence type="ECO:0000313" key="2">
    <source>
        <dbReference type="Proteomes" id="UP000240883"/>
    </source>
</evidence>
<reference evidence="1 2" key="1">
    <citation type="journal article" date="2018" name="Front. Microbiol.">
        <title>Genome-Wide Analysis of Corynespora cassiicola Leaf Fall Disease Putative Effectors.</title>
        <authorList>
            <person name="Lopez D."/>
            <person name="Ribeiro S."/>
            <person name="Label P."/>
            <person name="Fumanal B."/>
            <person name="Venisse J.S."/>
            <person name="Kohler A."/>
            <person name="de Oliveira R.R."/>
            <person name="Labutti K."/>
            <person name="Lipzen A."/>
            <person name="Lail K."/>
            <person name="Bauer D."/>
            <person name="Ohm R.A."/>
            <person name="Barry K.W."/>
            <person name="Spatafora J."/>
            <person name="Grigoriev I.V."/>
            <person name="Martin F.M."/>
            <person name="Pujade-Renaud V."/>
        </authorList>
    </citation>
    <scope>NUCLEOTIDE SEQUENCE [LARGE SCALE GENOMIC DNA]</scope>
    <source>
        <strain evidence="1 2">Philippines</strain>
    </source>
</reference>
<dbReference type="AlphaFoldDB" id="A0A2T2NPV3"/>